<comment type="function">
    <text evidence="6">Specifically methylates the N4 position of cytidine in position 1402 (C1402) of 16S rRNA.</text>
</comment>
<evidence type="ECO:0000313" key="8">
    <source>
        <dbReference type="EMBL" id="MYD88779.1"/>
    </source>
</evidence>
<feature type="binding site" evidence="6">
    <location>
        <position position="60"/>
    </location>
    <ligand>
        <name>S-adenosyl-L-methionine</name>
        <dbReference type="ChEBI" id="CHEBI:59789"/>
    </ligand>
</feature>
<comment type="similarity">
    <text evidence="1 6">Belongs to the methyltransferase superfamily. RsmH family.</text>
</comment>
<dbReference type="InterPro" id="IPR023397">
    <property type="entry name" value="SAM-dep_MeTrfase_MraW_recog"/>
</dbReference>
<evidence type="ECO:0000256" key="5">
    <source>
        <dbReference type="ARBA" id="ARBA00022691"/>
    </source>
</evidence>
<sequence>MRGEAGSAPVWHRPVLLEEVLGLMVLRPGARLIDCTIGDAGHSVAFLTRAGPSARVWGLDRDAEGLARAHRRLKARNLDARCRLVHGGFGNLRDLAAAWNVSVCDNILLDLGFSSPQIDDPERGFAFAKTGPLDMRMDRSQELTAADIVNGWPEGQFRELLWTLGEEPHARRIAAAVAERRPFGTTGDLAAAVAAAVPHRPRRRLHPATRTFQALRIAVNDELGQLEAVLPQAVSLLAPGGRLLVLSFHSLEDGIVKRFLRTHGRRPARNKYARHGDVDMPTLSVLTKRAVRPGHRELSDNPRCRSARLRAAEKVVREDAGAEAAAQRRPAGNERTGTR</sequence>
<dbReference type="GO" id="GO:0071424">
    <property type="term" value="F:rRNA (cytosine-N4-)-methyltransferase activity"/>
    <property type="evidence" value="ECO:0007669"/>
    <property type="project" value="UniProtKB-UniRule"/>
</dbReference>
<dbReference type="HAMAP" id="MF_01007">
    <property type="entry name" value="16SrRNA_methyltr_H"/>
    <property type="match status" value="1"/>
</dbReference>
<evidence type="ECO:0000256" key="4">
    <source>
        <dbReference type="ARBA" id="ARBA00022679"/>
    </source>
</evidence>
<dbReference type="AlphaFoldDB" id="A0A6B1DLW6"/>
<accession>A0A6B1DLW6</accession>
<name>A0A6B1DLW6_9CHLR</name>
<protein>
    <recommendedName>
        <fullName evidence="6">Ribosomal RNA small subunit methyltransferase H</fullName>
        <ecNumber evidence="6">2.1.1.199</ecNumber>
    </recommendedName>
    <alternativeName>
        <fullName evidence="6">16S rRNA m(4)C1402 methyltransferase</fullName>
    </alternativeName>
    <alternativeName>
        <fullName evidence="6">rRNA (cytosine-N(4)-)-methyltransferase RsmH</fullName>
    </alternativeName>
</protein>
<dbReference type="GO" id="GO:0070475">
    <property type="term" value="P:rRNA base methylation"/>
    <property type="evidence" value="ECO:0007669"/>
    <property type="project" value="UniProtKB-UniRule"/>
</dbReference>
<evidence type="ECO:0000256" key="2">
    <source>
        <dbReference type="ARBA" id="ARBA00022552"/>
    </source>
</evidence>
<comment type="subcellular location">
    <subcellularLocation>
        <location evidence="6">Cytoplasm</location>
    </subcellularLocation>
</comment>
<dbReference type="Gene3D" id="3.40.50.150">
    <property type="entry name" value="Vaccinia Virus protein VP39"/>
    <property type="match status" value="1"/>
</dbReference>
<comment type="catalytic activity">
    <reaction evidence="6">
        <text>cytidine(1402) in 16S rRNA + S-adenosyl-L-methionine = N(4)-methylcytidine(1402) in 16S rRNA + S-adenosyl-L-homocysteine + H(+)</text>
        <dbReference type="Rhea" id="RHEA:42928"/>
        <dbReference type="Rhea" id="RHEA-COMP:10286"/>
        <dbReference type="Rhea" id="RHEA-COMP:10287"/>
        <dbReference type="ChEBI" id="CHEBI:15378"/>
        <dbReference type="ChEBI" id="CHEBI:57856"/>
        <dbReference type="ChEBI" id="CHEBI:59789"/>
        <dbReference type="ChEBI" id="CHEBI:74506"/>
        <dbReference type="ChEBI" id="CHEBI:82748"/>
        <dbReference type="EC" id="2.1.1.199"/>
    </reaction>
</comment>
<feature type="binding site" evidence="6">
    <location>
        <position position="89"/>
    </location>
    <ligand>
        <name>S-adenosyl-L-methionine</name>
        <dbReference type="ChEBI" id="CHEBI:59789"/>
    </ligand>
</feature>
<comment type="caution">
    <text evidence="8">The sequence shown here is derived from an EMBL/GenBank/DDBJ whole genome shotgun (WGS) entry which is preliminary data.</text>
</comment>
<evidence type="ECO:0000256" key="3">
    <source>
        <dbReference type="ARBA" id="ARBA00022603"/>
    </source>
</evidence>
<feature type="binding site" evidence="6">
    <location>
        <position position="110"/>
    </location>
    <ligand>
        <name>S-adenosyl-L-methionine</name>
        <dbReference type="ChEBI" id="CHEBI:59789"/>
    </ligand>
</feature>
<dbReference type="GO" id="GO:0005737">
    <property type="term" value="C:cytoplasm"/>
    <property type="evidence" value="ECO:0007669"/>
    <property type="project" value="UniProtKB-SubCell"/>
</dbReference>
<organism evidence="8">
    <name type="scientific">Caldilineaceae bacterium SB0662_bin_9</name>
    <dbReference type="NCBI Taxonomy" id="2605258"/>
    <lineage>
        <taxon>Bacteria</taxon>
        <taxon>Bacillati</taxon>
        <taxon>Chloroflexota</taxon>
        <taxon>Caldilineae</taxon>
        <taxon>Caldilineales</taxon>
        <taxon>Caldilineaceae</taxon>
    </lineage>
</organism>
<dbReference type="PIRSF" id="PIRSF004486">
    <property type="entry name" value="MraW"/>
    <property type="match status" value="1"/>
</dbReference>
<keyword evidence="4 6" id="KW-0808">Transferase</keyword>
<feature type="binding site" evidence="6">
    <location>
        <position position="117"/>
    </location>
    <ligand>
        <name>S-adenosyl-L-methionine</name>
        <dbReference type="ChEBI" id="CHEBI:59789"/>
    </ligand>
</feature>
<dbReference type="PANTHER" id="PTHR11265">
    <property type="entry name" value="S-ADENOSYL-METHYLTRANSFERASE MRAW"/>
    <property type="match status" value="1"/>
</dbReference>
<dbReference type="InterPro" id="IPR029063">
    <property type="entry name" value="SAM-dependent_MTases_sf"/>
</dbReference>
<dbReference type="EC" id="2.1.1.199" evidence="6"/>
<dbReference type="Gene3D" id="1.10.150.170">
    <property type="entry name" value="Putative methyltransferase TM0872, insert domain"/>
    <property type="match status" value="1"/>
</dbReference>
<dbReference type="SUPFAM" id="SSF81799">
    <property type="entry name" value="Putative methyltransferase TM0872, insert domain"/>
    <property type="match status" value="1"/>
</dbReference>
<keyword evidence="6" id="KW-0963">Cytoplasm</keyword>
<evidence type="ECO:0000256" key="1">
    <source>
        <dbReference type="ARBA" id="ARBA00010396"/>
    </source>
</evidence>
<gene>
    <name evidence="6 8" type="primary">rsmH</name>
    <name evidence="8" type="ORF">F4Y08_00345</name>
</gene>
<dbReference type="SUPFAM" id="SSF53335">
    <property type="entry name" value="S-adenosyl-L-methionine-dependent methyltransferases"/>
    <property type="match status" value="1"/>
</dbReference>
<dbReference type="EMBL" id="VXPY01000002">
    <property type="protein sequence ID" value="MYD88779.1"/>
    <property type="molecule type" value="Genomic_DNA"/>
</dbReference>
<evidence type="ECO:0000256" key="7">
    <source>
        <dbReference type="SAM" id="MobiDB-lite"/>
    </source>
</evidence>
<keyword evidence="2 6" id="KW-0698">rRNA processing</keyword>
<keyword evidence="3 6" id="KW-0489">Methyltransferase</keyword>
<feature type="region of interest" description="Disordered" evidence="7">
    <location>
        <begin position="312"/>
        <end position="339"/>
    </location>
</feature>
<keyword evidence="5 6" id="KW-0949">S-adenosyl-L-methionine</keyword>
<dbReference type="PANTHER" id="PTHR11265:SF0">
    <property type="entry name" value="12S RRNA N4-METHYLCYTIDINE METHYLTRANSFERASE"/>
    <property type="match status" value="1"/>
</dbReference>
<proteinExistence type="inferred from homology"/>
<dbReference type="InterPro" id="IPR002903">
    <property type="entry name" value="RsmH"/>
</dbReference>
<evidence type="ECO:0000256" key="6">
    <source>
        <dbReference type="HAMAP-Rule" id="MF_01007"/>
    </source>
</evidence>
<dbReference type="NCBIfam" id="TIGR00006">
    <property type="entry name" value="16S rRNA (cytosine(1402)-N(4))-methyltransferase RsmH"/>
    <property type="match status" value="1"/>
</dbReference>
<reference evidence="8" key="1">
    <citation type="submission" date="2019-09" db="EMBL/GenBank/DDBJ databases">
        <title>Characterisation of the sponge microbiome using genome-centric metagenomics.</title>
        <authorList>
            <person name="Engelberts J.P."/>
            <person name="Robbins S.J."/>
            <person name="De Goeij J.M."/>
            <person name="Aranda M."/>
            <person name="Bell S.C."/>
            <person name="Webster N.S."/>
        </authorList>
    </citation>
    <scope>NUCLEOTIDE SEQUENCE</scope>
    <source>
        <strain evidence="8">SB0662_bin_9</strain>
    </source>
</reference>
<dbReference type="Pfam" id="PF01795">
    <property type="entry name" value="Methyltransf_5"/>
    <property type="match status" value="1"/>
</dbReference>
<feature type="binding site" evidence="6">
    <location>
        <begin position="40"/>
        <end position="42"/>
    </location>
    <ligand>
        <name>S-adenosyl-L-methionine</name>
        <dbReference type="ChEBI" id="CHEBI:59789"/>
    </ligand>
</feature>